<dbReference type="PANTHER" id="PTHR40590:SF1">
    <property type="entry name" value="CYTOPLASMIC PROTEIN"/>
    <property type="match status" value="1"/>
</dbReference>
<accession>A0A432Y8X0</accession>
<dbReference type="Proteomes" id="UP000287330">
    <property type="component" value="Unassembled WGS sequence"/>
</dbReference>
<dbReference type="AlphaFoldDB" id="A0A432Y8X0"/>
<feature type="signal peptide" evidence="1">
    <location>
        <begin position="1"/>
        <end position="21"/>
    </location>
</feature>
<sequence>MKLKLVIVTVLALLWSSLSSAEVFYKAVQGDKTLWIMGTVHAAKGDGFALSEHAQDALAQSDVIWMEVAPEKLKNAQAAFMAHAMRSEGTLEENVDRETWQAFTQVAQQYGIPEQNLNPLNAWFAQIVLVATAINQAGYVQEAGVESKIEQFAEANNLPIKGLETVERQIDALVQAQSDVGEQEIIEQTLTEIDKVNEVLDEIIASWQQGDLAVLGKYLNDSMPDQMAEELLYKRNREWIAKLATDNQSDIAFIAVGAGHLVGDEGVLTLLEQKGYDVNPVNP</sequence>
<evidence type="ECO:0000313" key="3">
    <source>
        <dbReference type="Proteomes" id="UP000287330"/>
    </source>
</evidence>
<dbReference type="OrthoDB" id="357294at2"/>
<name>A0A432Y8X0_9GAMM</name>
<feature type="chain" id="PRO_5019496588" evidence="1">
    <location>
        <begin position="22"/>
        <end position="283"/>
    </location>
</feature>
<keyword evidence="3" id="KW-1185">Reference proteome</keyword>
<keyword evidence="1" id="KW-0732">Signal</keyword>
<dbReference type="PANTHER" id="PTHR40590">
    <property type="entry name" value="CYTOPLASMIC PROTEIN-RELATED"/>
    <property type="match status" value="1"/>
</dbReference>
<proteinExistence type="predicted"/>
<evidence type="ECO:0000256" key="1">
    <source>
        <dbReference type="SAM" id="SignalP"/>
    </source>
</evidence>
<dbReference type="RefSeq" id="WP_110573604.1">
    <property type="nucleotide sequence ID" value="NZ_PIPV01000002.1"/>
</dbReference>
<dbReference type="Pfam" id="PF01963">
    <property type="entry name" value="TraB_PrgY_gumN"/>
    <property type="match status" value="1"/>
</dbReference>
<dbReference type="EMBL" id="PIPV01000002">
    <property type="protein sequence ID" value="RUO57397.1"/>
    <property type="molecule type" value="Genomic_DNA"/>
</dbReference>
<gene>
    <name evidence="2" type="ORF">CWE25_02750</name>
</gene>
<dbReference type="InterPro" id="IPR047111">
    <property type="entry name" value="YbaP-like"/>
</dbReference>
<reference evidence="3" key="1">
    <citation type="journal article" date="2018" name="Front. Microbiol.">
        <title>Genome-Based Analysis Reveals the Taxonomy and Diversity of the Family Idiomarinaceae.</title>
        <authorList>
            <person name="Liu Y."/>
            <person name="Lai Q."/>
            <person name="Shao Z."/>
        </authorList>
    </citation>
    <scope>NUCLEOTIDE SEQUENCE [LARGE SCALE GENOMIC DNA]</scope>
    <source>
        <strain evidence="3">F23</strain>
    </source>
</reference>
<organism evidence="2 3">
    <name type="scientific">Idiomarina fontislapidosi</name>
    <dbReference type="NCBI Taxonomy" id="263723"/>
    <lineage>
        <taxon>Bacteria</taxon>
        <taxon>Pseudomonadati</taxon>
        <taxon>Pseudomonadota</taxon>
        <taxon>Gammaproteobacteria</taxon>
        <taxon>Alteromonadales</taxon>
        <taxon>Idiomarinaceae</taxon>
        <taxon>Idiomarina</taxon>
    </lineage>
</organism>
<dbReference type="InterPro" id="IPR002816">
    <property type="entry name" value="TraB/PrgY/GumN_fam"/>
</dbReference>
<comment type="caution">
    <text evidence="2">The sequence shown here is derived from an EMBL/GenBank/DDBJ whole genome shotgun (WGS) entry which is preliminary data.</text>
</comment>
<evidence type="ECO:0000313" key="2">
    <source>
        <dbReference type="EMBL" id="RUO57397.1"/>
    </source>
</evidence>
<dbReference type="CDD" id="cd14789">
    <property type="entry name" value="Tiki"/>
    <property type="match status" value="1"/>
</dbReference>
<protein>
    <submittedName>
        <fullName evidence="2">TraB/GumN family protein</fullName>
    </submittedName>
</protein>